<evidence type="ECO:0000313" key="1">
    <source>
        <dbReference type="EMBL" id="SFK99153.1"/>
    </source>
</evidence>
<comment type="caution">
    <text evidence="1">The sequence shown here is derived from an EMBL/GenBank/DDBJ whole genome shotgun (WGS) entry which is preliminary data.</text>
</comment>
<name>A0A1I4E1Q6_9HYPH</name>
<keyword evidence="2" id="KW-1185">Reference proteome</keyword>
<accession>A0A1I4E1Q6</accession>
<dbReference type="Proteomes" id="UP000199598">
    <property type="component" value="Unassembled WGS sequence"/>
</dbReference>
<dbReference type="Pfam" id="PF04985">
    <property type="entry name" value="Phage_tube"/>
    <property type="match status" value="1"/>
</dbReference>
<proteinExistence type="predicted"/>
<evidence type="ECO:0000313" key="2">
    <source>
        <dbReference type="Proteomes" id="UP000199598"/>
    </source>
</evidence>
<dbReference type="RefSeq" id="WP_093522710.1">
    <property type="nucleotide sequence ID" value="NZ_FOSK01000013.1"/>
</dbReference>
<organism evidence="1 2">
    <name type="scientific">Pseudovibrio ascidiaceicola</name>
    <dbReference type="NCBI Taxonomy" id="285279"/>
    <lineage>
        <taxon>Bacteria</taxon>
        <taxon>Pseudomonadati</taxon>
        <taxon>Pseudomonadota</taxon>
        <taxon>Alphaproteobacteria</taxon>
        <taxon>Hyphomicrobiales</taxon>
        <taxon>Stappiaceae</taxon>
        <taxon>Pseudovibrio</taxon>
    </lineage>
</organism>
<reference evidence="1 2" key="1">
    <citation type="submission" date="2016-10" db="EMBL/GenBank/DDBJ databases">
        <authorList>
            <person name="Varghese N."/>
            <person name="Submissions S."/>
        </authorList>
    </citation>
    <scope>NUCLEOTIDE SEQUENCE [LARGE SCALE GENOMIC DNA]</scope>
    <source>
        <strain evidence="1 2">DSM 16392</strain>
    </source>
</reference>
<gene>
    <name evidence="1" type="ORF">SAMN04488518_113101</name>
</gene>
<protein>
    <submittedName>
        <fullName evidence="1">Uncharacterized protein</fullName>
    </submittedName>
</protein>
<dbReference type="InterPro" id="IPR006498">
    <property type="entry name" value="Tail_tube"/>
</dbReference>
<sequence>MQRPMLINGDIDLRLVSEPEDSRANILSKLVLPAFKYTTVNHNPGGGIGAVDFGKPRTEAFEPKAEHKGLDGKLLEKLGKHEEWVFAGNYRQMPGNIWLPVRGFIHATLMEWEPDEMGADDLQGCNLAFKEVTHVELILDGKELFYWDFWEREIRPDPTDGERKRALGI</sequence>
<dbReference type="EMBL" id="FOSK01000013">
    <property type="protein sequence ID" value="SFK99153.1"/>
    <property type="molecule type" value="Genomic_DNA"/>
</dbReference>